<dbReference type="InterPro" id="IPR036804">
    <property type="entry name" value="CheR_N_sf"/>
</dbReference>
<dbReference type="SMART" id="SM00387">
    <property type="entry name" value="HATPase_c"/>
    <property type="match status" value="1"/>
</dbReference>
<keyword evidence="4" id="KW-0808">Transferase</keyword>
<dbReference type="InterPro" id="IPR022641">
    <property type="entry name" value="CheR_N"/>
</dbReference>
<dbReference type="Proteomes" id="UP000620550">
    <property type="component" value="Unassembled WGS sequence"/>
</dbReference>
<dbReference type="PROSITE" id="PS50122">
    <property type="entry name" value="CHEB"/>
    <property type="match status" value="1"/>
</dbReference>
<feature type="domain" description="Histidine kinase" evidence="8">
    <location>
        <begin position="881"/>
        <end position="1097"/>
    </location>
</feature>
<dbReference type="Pfam" id="PF01339">
    <property type="entry name" value="CheB_methylest"/>
    <property type="match status" value="1"/>
</dbReference>
<evidence type="ECO:0000259" key="9">
    <source>
        <dbReference type="PROSITE" id="PS50122"/>
    </source>
</evidence>
<dbReference type="CDD" id="cd00082">
    <property type="entry name" value="HisKA"/>
    <property type="match status" value="1"/>
</dbReference>
<dbReference type="Pfam" id="PF00989">
    <property type="entry name" value="PAS"/>
    <property type="match status" value="1"/>
</dbReference>
<dbReference type="Gene3D" id="1.10.155.10">
    <property type="entry name" value="Chemotaxis receptor methyltransferase CheR, N-terminal domain"/>
    <property type="match status" value="1"/>
</dbReference>
<dbReference type="Pfam" id="PF02518">
    <property type="entry name" value="HATPase_c"/>
    <property type="match status" value="1"/>
</dbReference>
<evidence type="ECO:0000313" key="12">
    <source>
        <dbReference type="Proteomes" id="UP000620550"/>
    </source>
</evidence>
<dbReference type="Pfam" id="PF00512">
    <property type="entry name" value="HisKA"/>
    <property type="match status" value="1"/>
</dbReference>
<keyword evidence="7" id="KW-0175">Coiled coil</keyword>
<keyword evidence="12" id="KW-1185">Reference proteome</keyword>
<dbReference type="PROSITE" id="PS50123">
    <property type="entry name" value="CHER"/>
    <property type="match status" value="1"/>
</dbReference>
<evidence type="ECO:0000256" key="5">
    <source>
        <dbReference type="ARBA" id="ARBA00022691"/>
    </source>
</evidence>
<organism evidence="11 12">
    <name type="scientific">Sphingobacterium griseoflavum</name>
    <dbReference type="NCBI Taxonomy" id="1474952"/>
    <lineage>
        <taxon>Bacteria</taxon>
        <taxon>Pseudomonadati</taxon>
        <taxon>Bacteroidota</taxon>
        <taxon>Sphingobacteriia</taxon>
        <taxon>Sphingobacteriales</taxon>
        <taxon>Sphingobacteriaceae</taxon>
        <taxon>Sphingobacterium</taxon>
    </lineage>
</organism>
<dbReference type="SMART" id="SM00138">
    <property type="entry name" value="MeTrc"/>
    <property type="match status" value="1"/>
</dbReference>
<reference evidence="12" key="1">
    <citation type="journal article" date="2019" name="Int. J. Syst. Evol. Microbiol.">
        <title>The Global Catalogue of Microorganisms (GCM) 10K type strain sequencing project: providing services to taxonomists for standard genome sequencing and annotation.</title>
        <authorList>
            <consortium name="The Broad Institute Genomics Platform"/>
            <consortium name="The Broad Institute Genome Sequencing Center for Infectious Disease"/>
            <person name="Wu L."/>
            <person name="Ma J."/>
        </authorList>
    </citation>
    <scope>NUCLEOTIDE SEQUENCE [LARGE SCALE GENOMIC DNA]</scope>
    <source>
        <strain evidence="12">CGMCC 1.12966</strain>
    </source>
</reference>
<evidence type="ECO:0000256" key="1">
    <source>
        <dbReference type="ARBA" id="ARBA00000085"/>
    </source>
</evidence>
<gene>
    <name evidence="11" type="ORF">GCM10017764_35430</name>
</gene>
<keyword evidence="5" id="KW-0949">S-adenosyl-L-methionine</keyword>
<dbReference type="Gene3D" id="1.10.287.130">
    <property type="match status" value="1"/>
</dbReference>
<dbReference type="SUPFAM" id="SSF55874">
    <property type="entry name" value="ATPase domain of HSP90 chaperone/DNA topoisomerase II/histidine kinase"/>
    <property type="match status" value="1"/>
</dbReference>
<evidence type="ECO:0000256" key="4">
    <source>
        <dbReference type="ARBA" id="ARBA00022679"/>
    </source>
</evidence>
<dbReference type="CDD" id="cd02440">
    <property type="entry name" value="AdoMet_MTases"/>
    <property type="match status" value="1"/>
</dbReference>
<protein>
    <recommendedName>
        <fullName evidence="13">Chemotaxis protein CheR</fullName>
    </recommendedName>
</protein>
<dbReference type="SMART" id="SM00388">
    <property type="entry name" value="HisKA"/>
    <property type="match status" value="1"/>
</dbReference>
<dbReference type="Pfam" id="PF03705">
    <property type="entry name" value="CheR_N"/>
    <property type="match status" value="1"/>
</dbReference>
<dbReference type="Gene3D" id="3.40.50.150">
    <property type="entry name" value="Vaccinia Virus protein VP39"/>
    <property type="match status" value="1"/>
</dbReference>
<sequence>MRRADNMTIEKDFTHHKKSNFPVIGVGASAGGLDAFKAMLKGIPENSGMAFVLVQHLLPGKNSLLPELLQKITSIPVVSITEHLPIERNHVYVIPPNKIVTVADGFLKLNLRPLKEKSNRAVDVLFHSLASAYEASSAAVVLSGSGEDGTNGLMAIRECGGLTIAQDDSAEFPSMPNHAVDANIIDFVLPPEQIGEKLTTFFGLVRDDWALNMEDRAGDEEDTYRKILMEIQHRMGADFSLYKQTTIRRRILRRMLMLKLADIDAYRKHLEENPAEQELLFYDLLIPVTSFFRDHSAFEALTRKILPELMQSKKTDDPIRIWVAGCSTGQEPYSIAMALEEHFGERLSQQRVQIFATDISEKSIKKARSGSYAKKELTGLSPVHLSRYFEKSNDQYIVKKRIRDLCVFAAHSFLKDPPFARMDLISCRNVMIYFKPFLQKKTLTTFHYALREKGILWLGKSESAGTASEFFQSLDKKNKFYTRKSVSRKYITVMGERKESAYKANNEILRNNDMKVEDYQKSADELLLAKYMPVSVIVNEQFDIVQFRGSSAKYLEPPSGKATFNLMRMAKEGLSFELRNALHRVKTSREPFTKEGISFNMGESLVSIEVVPLLNTIDLYYLVIFKEQNVALPRKRISAKLKRSAEEERIMQLEYELAQAREDMRTITEEQELTNEELQSTNEELVSGSEELQSLNEELETSKEELQSTNEELLTVNQELFDSNEELTSSKKLSDAIIAVLHEPLLMLDKDMMIQLANHAFCRIFKIKESIAIGTSIYQLQDGAWNIPELTKELTKVQALDETMVEKEIAFTFPSIGERIIKFNIQPISKPNGEQLILLALDDITARKADIHEQKVFSEELQRQINEKIKLERQKNDFISMASHELKTPVTSIKGYTQALQRRFQKAGNMEAEAFLTKMDNQINKLTALIGDLLDATKVTAGQLQYHTEDFDFNELIREITDEMQQTSRRHRIKLTLASNVLVSGDRNRIGQVVTNLLSNAIKYSPKANEVLIHTKVSDKKVFVTVEDHGIGISQTNQQHVFDQFFRASGSVDNTFAGLGLGLFIASEIIKRHGGEIAVSSEEGVGSRFTVSLPVEHALEK</sequence>
<dbReference type="InterPro" id="IPR029063">
    <property type="entry name" value="SAM-dependent_MTases_sf"/>
</dbReference>
<feature type="active site" evidence="6">
    <location>
        <position position="148"/>
    </location>
</feature>
<proteinExistence type="predicted"/>
<feature type="domain" description="CheR-type methyltransferase" evidence="10">
    <location>
        <begin position="212"/>
        <end position="487"/>
    </location>
</feature>
<dbReference type="PRINTS" id="PR00996">
    <property type="entry name" value="CHERMTFRASE"/>
</dbReference>
<evidence type="ECO:0000256" key="2">
    <source>
        <dbReference type="ARBA" id="ARBA00001541"/>
    </source>
</evidence>
<dbReference type="InterPro" id="IPR003661">
    <property type="entry name" value="HisK_dim/P_dom"/>
</dbReference>
<dbReference type="InterPro" id="IPR013767">
    <property type="entry name" value="PAS_fold"/>
</dbReference>
<dbReference type="CDD" id="cd16434">
    <property type="entry name" value="CheB-CheR_fusion"/>
    <property type="match status" value="1"/>
</dbReference>
<dbReference type="SUPFAM" id="SSF55785">
    <property type="entry name" value="PYP-like sensor domain (PAS domain)"/>
    <property type="match status" value="1"/>
</dbReference>
<dbReference type="SUPFAM" id="SSF47384">
    <property type="entry name" value="Homodimeric domain of signal transducing histidine kinase"/>
    <property type="match status" value="1"/>
</dbReference>
<dbReference type="SUPFAM" id="SSF53335">
    <property type="entry name" value="S-adenosyl-L-methionine-dependent methyltransferases"/>
    <property type="match status" value="1"/>
</dbReference>
<dbReference type="InterPro" id="IPR022642">
    <property type="entry name" value="CheR_C"/>
</dbReference>
<dbReference type="CDD" id="cd00075">
    <property type="entry name" value="HATPase"/>
    <property type="match status" value="1"/>
</dbReference>
<evidence type="ECO:0000256" key="6">
    <source>
        <dbReference type="PROSITE-ProRule" id="PRU00050"/>
    </source>
</evidence>
<dbReference type="InterPro" id="IPR000673">
    <property type="entry name" value="Sig_transdc_resp-reg_Me-estase"/>
</dbReference>
<feature type="coiled-coil region" evidence="7">
    <location>
        <begin position="643"/>
        <end position="719"/>
    </location>
</feature>
<feature type="domain" description="CheB-type methylesterase" evidence="9">
    <location>
        <begin position="17"/>
        <end position="205"/>
    </location>
</feature>
<dbReference type="EMBL" id="BNAF01000019">
    <property type="protein sequence ID" value="GHE49295.1"/>
    <property type="molecule type" value="Genomic_DNA"/>
</dbReference>
<accession>A0ABQ3HZ17</accession>
<dbReference type="InterPro" id="IPR035909">
    <property type="entry name" value="CheB_C"/>
</dbReference>
<dbReference type="InterPro" id="IPR000014">
    <property type="entry name" value="PAS"/>
</dbReference>
<dbReference type="InterPro" id="IPR003594">
    <property type="entry name" value="HATPase_dom"/>
</dbReference>
<evidence type="ECO:0000256" key="7">
    <source>
        <dbReference type="SAM" id="Coils"/>
    </source>
</evidence>
<feature type="active site" evidence="6">
    <location>
        <position position="29"/>
    </location>
</feature>
<dbReference type="Pfam" id="PF01739">
    <property type="entry name" value="CheR"/>
    <property type="match status" value="1"/>
</dbReference>
<dbReference type="PANTHER" id="PTHR24422">
    <property type="entry name" value="CHEMOTAXIS PROTEIN METHYLTRANSFERASE"/>
    <property type="match status" value="1"/>
</dbReference>
<dbReference type="InterPro" id="IPR005467">
    <property type="entry name" value="His_kinase_dom"/>
</dbReference>
<dbReference type="Gene3D" id="3.40.50.180">
    <property type="entry name" value="Methylesterase CheB, C-terminal domain"/>
    <property type="match status" value="1"/>
</dbReference>
<keyword evidence="6" id="KW-0145">Chemotaxis</keyword>
<dbReference type="Gene3D" id="3.30.450.20">
    <property type="entry name" value="PAS domain"/>
    <property type="match status" value="1"/>
</dbReference>
<dbReference type="CDD" id="cd00130">
    <property type="entry name" value="PAS"/>
    <property type="match status" value="1"/>
</dbReference>
<comment type="caution">
    <text evidence="11">The sequence shown here is derived from an EMBL/GenBank/DDBJ whole genome shotgun (WGS) entry which is preliminary data.</text>
</comment>
<comment type="catalytic activity">
    <reaction evidence="1">
        <text>ATP + protein L-histidine = ADP + protein N-phospho-L-histidine.</text>
        <dbReference type="EC" id="2.7.13.3"/>
    </reaction>
</comment>
<dbReference type="SUPFAM" id="SSF52738">
    <property type="entry name" value="Methylesterase CheB, C-terminal domain"/>
    <property type="match status" value="1"/>
</dbReference>
<keyword evidence="6" id="KW-0378">Hydrolase</keyword>
<dbReference type="InterPro" id="IPR036890">
    <property type="entry name" value="HATPase_C_sf"/>
</dbReference>
<evidence type="ECO:0000259" key="10">
    <source>
        <dbReference type="PROSITE" id="PS50123"/>
    </source>
</evidence>
<comment type="catalytic activity">
    <reaction evidence="2">
        <text>L-glutamyl-[protein] + S-adenosyl-L-methionine = [protein]-L-glutamate 5-O-methyl ester + S-adenosyl-L-homocysteine</text>
        <dbReference type="Rhea" id="RHEA:24452"/>
        <dbReference type="Rhea" id="RHEA-COMP:10208"/>
        <dbReference type="Rhea" id="RHEA-COMP:10311"/>
        <dbReference type="ChEBI" id="CHEBI:29973"/>
        <dbReference type="ChEBI" id="CHEBI:57856"/>
        <dbReference type="ChEBI" id="CHEBI:59789"/>
        <dbReference type="ChEBI" id="CHEBI:82795"/>
        <dbReference type="EC" id="2.1.1.80"/>
    </reaction>
</comment>
<evidence type="ECO:0000256" key="3">
    <source>
        <dbReference type="ARBA" id="ARBA00022603"/>
    </source>
</evidence>
<dbReference type="InterPro" id="IPR035965">
    <property type="entry name" value="PAS-like_dom_sf"/>
</dbReference>
<evidence type="ECO:0008006" key="13">
    <source>
        <dbReference type="Google" id="ProtNLM"/>
    </source>
</evidence>
<dbReference type="InterPro" id="IPR000780">
    <property type="entry name" value="CheR_MeTrfase"/>
</dbReference>
<dbReference type="PANTHER" id="PTHR24422:SF27">
    <property type="entry name" value="PROTEIN-GLUTAMATE O-METHYLTRANSFERASE"/>
    <property type="match status" value="1"/>
</dbReference>
<evidence type="ECO:0000313" key="11">
    <source>
        <dbReference type="EMBL" id="GHE49295.1"/>
    </source>
</evidence>
<dbReference type="InterPro" id="IPR050903">
    <property type="entry name" value="Bact_Chemotaxis_MeTrfase"/>
</dbReference>
<name>A0ABQ3HZ17_9SPHI</name>
<keyword evidence="3" id="KW-0489">Methyltransferase</keyword>
<dbReference type="SUPFAM" id="SSF47757">
    <property type="entry name" value="Chemotaxis receptor methyltransferase CheR, N-terminal domain"/>
    <property type="match status" value="1"/>
</dbReference>
<dbReference type="InterPro" id="IPR036097">
    <property type="entry name" value="HisK_dim/P_sf"/>
</dbReference>
<dbReference type="SMART" id="SM00091">
    <property type="entry name" value="PAS"/>
    <property type="match status" value="1"/>
</dbReference>
<feature type="active site" evidence="6">
    <location>
        <position position="56"/>
    </location>
</feature>
<evidence type="ECO:0000259" key="8">
    <source>
        <dbReference type="PROSITE" id="PS50109"/>
    </source>
</evidence>
<dbReference type="Gene3D" id="3.30.565.10">
    <property type="entry name" value="Histidine kinase-like ATPase, C-terminal domain"/>
    <property type="match status" value="1"/>
</dbReference>
<dbReference type="PROSITE" id="PS50109">
    <property type="entry name" value="HIS_KIN"/>
    <property type="match status" value="1"/>
</dbReference>